<dbReference type="EMBL" id="JAIXNE010000003">
    <property type="protein sequence ID" value="MCA6076010.1"/>
    <property type="molecule type" value="Genomic_DNA"/>
</dbReference>
<dbReference type="InterPro" id="IPR032710">
    <property type="entry name" value="NTF2-like_dom_sf"/>
</dbReference>
<accession>A0A9X1HMF3</accession>
<feature type="signal peptide" evidence="1">
    <location>
        <begin position="1"/>
        <end position="22"/>
    </location>
</feature>
<dbReference type="Pfam" id="PF14534">
    <property type="entry name" value="DUF4440"/>
    <property type="match status" value="1"/>
</dbReference>
<evidence type="ECO:0000259" key="2">
    <source>
        <dbReference type="Pfam" id="PF14534"/>
    </source>
</evidence>
<dbReference type="PROSITE" id="PS51257">
    <property type="entry name" value="PROKAR_LIPOPROTEIN"/>
    <property type="match status" value="1"/>
</dbReference>
<dbReference type="EMBL" id="JAIXNE010000002">
    <property type="protein sequence ID" value="MCA6074833.1"/>
    <property type="molecule type" value="Genomic_DNA"/>
</dbReference>
<evidence type="ECO:0000256" key="1">
    <source>
        <dbReference type="SAM" id="SignalP"/>
    </source>
</evidence>
<dbReference type="Proteomes" id="UP001139409">
    <property type="component" value="Unassembled WGS sequence"/>
</dbReference>
<dbReference type="EMBL" id="JAIXNE010000004">
    <property type="protein sequence ID" value="MCA6077138.1"/>
    <property type="molecule type" value="Genomic_DNA"/>
</dbReference>
<evidence type="ECO:0000313" key="4">
    <source>
        <dbReference type="EMBL" id="MCA6076010.1"/>
    </source>
</evidence>
<dbReference type="AlphaFoldDB" id="A0A9X1HMF3"/>
<dbReference type="InterPro" id="IPR027843">
    <property type="entry name" value="DUF4440"/>
</dbReference>
<reference evidence="3" key="1">
    <citation type="submission" date="2021-09" db="EMBL/GenBank/DDBJ databases">
        <title>Fulvivirga sp. isolated from coastal sediment.</title>
        <authorList>
            <person name="Yu H."/>
        </authorList>
    </citation>
    <scope>NUCLEOTIDE SEQUENCE</scope>
    <source>
        <strain evidence="3">1062</strain>
    </source>
</reference>
<dbReference type="SUPFAM" id="SSF54427">
    <property type="entry name" value="NTF2-like"/>
    <property type="match status" value="1"/>
</dbReference>
<organism evidence="3 6">
    <name type="scientific">Fulvivirga sedimenti</name>
    <dbReference type="NCBI Taxonomy" id="2879465"/>
    <lineage>
        <taxon>Bacteria</taxon>
        <taxon>Pseudomonadati</taxon>
        <taxon>Bacteroidota</taxon>
        <taxon>Cytophagia</taxon>
        <taxon>Cytophagales</taxon>
        <taxon>Fulvivirgaceae</taxon>
        <taxon>Fulvivirga</taxon>
    </lineage>
</organism>
<dbReference type="RefSeq" id="WP_225697944.1">
    <property type="nucleotide sequence ID" value="NZ_JAIXNE010000002.1"/>
</dbReference>
<sequence length="146" mass="16310">MKRVLMIITAISLALLASCSQTGEGSEELINSVREAETAFAEMAQRDGLRAAFVAYAHPDAVLNRGELIKGKDEIDRYYSDPNFDQITLKWSPSYIDVSSSGDMAYTYGPYELIRTDSAGNSVTNQGTFHTVWKRMSDGSWKYVYD</sequence>
<evidence type="ECO:0000313" key="6">
    <source>
        <dbReference type="Proteomes" id="UP001139409"/>
    </source>
</evidence>
<feature type="domain" description="DUF4440" evidence="2">
    <location>
        <begin position="34"/>
        <end position="142"/>
    </location>
</feature>
<proteinExistence type="predicted"/>
<keyword evidence="6" id="KW-1185">Reference proteome</keyword>
<name>A0A9X1HMF3_9BACT</name>
<gene>
    <name evidence="3" type="ORF">LDX50_08120</name>
    <name evidence="4" type="ORF">LDX50_14090</name>
    <name evidence="5" type="ORF">LDX50_19810</name>
</gene>
<feature type="chain" id="PRO_5041116487" evidence="1">
    <location>
        <begin position="23"/>
        <end position="146"/>
    </location>
</feature>
<comment type="caution">
    <text evidence="3">The sequence shown here is derived from an EMBL/GenBank/DDBJ whole genome shotgun (WGS) entry which is preliminary data.</text>
</comment>
<dbReference type="Gene3D" id="3.10.450.50">
    <property type="match status" value="1"/>
</dbReference>
<evidence type="ECO:0000313" key="5">
    <source>
        <dbReference type="EMBL" id="MCA6077138.1"/>
    </source>
</evidence>
<keyword evidence="1" id="KW-0732">Signal</keyword>
<protein>
    <submittedName>
        <fullName evidence="3">DUF4440 domain-containing protein</fullName>
    </submittedName>
</protein>
<evidence type="ECO:0000313" key="3">
    <source>
        <dbReference type="EMBL" id="MCA6074833.1"/>
    </source>
</evidence>